<dbReference type="SMART" id="SM01273">
    <property type="entry name" value="Mago-bind"/>
    <property type="match status" value="1"/>
</dbReference>
<dbReference type="InterPro" id="IPR039333">
    <property type="entry name" value="PYM1"/>
</dbReference>
<dbReference type="GO" id="GO:1903259">
    <property type="term" value="P:exon-exon junction complex disassembly"/>
    <property type="evidence" value="ECO:0007669"/>
    <property type="project" value="InterPro"/>
</dbReference>
<dbReference type="EMBL" id="JROU02000697">
    <property type="protein sequence ID" value="OEH78538.1"/>
    <property type="molecule type" value="Genomic_DNA"/>
</dbReference>
<dbReference type="Proteomes" id="UP000095192">
    <property type="component" value="Unassembled WGS sequence"/>
</dbReference>
<organism evidence="1 2">
    <name type="scientific">Cyclospora cayetanensis</name>
    <dbReference type="NCBI Taxonomy" id="88456"/>
    <lineage>
        <taxon>Eukaryota</taxon>
        <taxon>Sar</taxon>
        <taxon>Alveolata</taxon>
        <taxon>Apicomplexa</taxon>
        <taxon>Conoidasida</taxon>
        <taxon>Coccidia</taxon>
        <taxon>Eucoccidiorida</taxon>
        <taxon>Eimeriorina</taxon>
        <taxon>Eimeriidae</taxon>
        <taxon>Cyclospora</taxon>
    </lineage>
</organism>
<dbReference type="AlphaFoldDB" id="A0A1D3D521"/>
<evidence type="ECO:0000313" key="2">
    <source>
        <dbReference type="Proteomes" id="UP000095192"/>
    </source>
</evidence>
<comment type="caution">
    <text evidence="1">The sequence shown here is derived from an EMBL/GenBank/DDBJ whole genome shotgun (WGS) entry which is preliminary data.</text>
</comment>
<proteinExistence type="predicted"/>
<dbReference type="Pfam" id="PF09282">
    <property type="entry name" value="Mago-bind"/>
    <property type="match status" value="1"/>
</dbReference>
<dbReference type="GO" id="GO:0005737">
    <property type="term" value="C:cytoplasm"/>
    <property type="evidence" value="ECO:0007669"/>
    <property type="project" value="TreeGrafter"/>
</dbReference>
<dbReference type="OrthoDB" id="21625at2759"/>
<sequence>MSHPDASRGPSSAGGFSELVDSLAPTGVCVRETTISGETYVVNMATGEKIIPGSRRPDGSLRKPIKVRAGYTPAEERRAFRTRQQISRDEHRVHVGGGIPGLTPEADSTTTNNKTTTSRRKKKDSTAPNCSKALETQDKLCSQIEAMSLHESNEANKTADPVKRLRNVRKKINEIIELEKKCAEGQTPTPEQMQKIHRKKDLLAEAAELEQALVNESK</sequence>
<name>A0A1D3D521_9EIME</name>
<dbReference type="VEuPathDB" id="ToxoDB:cyc_07432"/>
<dbReference type="InterPro" id="IPR015362">
    <property type="entry name" value="WIBG_mago-bd"/>
</dbReference>
<keyword evidence="2" id="KW-1185">Reference proteome</keyword>
<dbReference type="PANTHER" id="PTHR22959">
    <property type="entry name" value="PYM PROTEIN"/>
    <property type="match status" value="1"/>
</dbReference>
<dbReference type="SUPFAM" id="SSF101931">
    <property type="entry name" value="Pym (Within the bgcn gene intron protein, WIBG), N-terminal domain"/>
    <property type="match status" value="1"/>
</dbReference>
<reference evidence="1 2" key="1">
    <citation type="journal article" date="2016" name="BMC Genomics">
        <title>Comparative genomics reveals Cyclospora cayetanensis possesses coccidia-like metabolism and invasion components but unique surface antigens.</title>
        <authorList>
            <person name="Liu S."/>
            <person name="Wang L."/>
            <person name="Zheng H."/>
            <person name="Xu Z."/>
            <person name="Roellig D.M."/>
            <person name="Li N."/>
            <person name="Frace M.A."/>
            <person name="Tang K."/>
            <person name="Arrowood M.J."/>
            <person name="Moss D.M."/>
            <person name="Zhang L."/>
            <person name="Feng Y."/>
            <person name="Xiao L."/>
        </authorList>
    </citation>
    <scope>NUCLEOTIDE SEQUENCE [LARGE SCALE GENOMIC DNA]</scope>
    <source>
        <strain evidence="1 2">CHN_HEN01</strain>
    </source>
</reference>
<protein>
    <submittedName>
        <fullName evidence="1">Mago binding protein</fullName>
    </submittedName>
</protein>
<dbReference type="InterPro" id="IPR036348">
    <property type="entry name" value="WIBG_N_sf"/>
</dbReference>
<gene>
    <name evidence="1" type="ORF">cyc_07432</name>
</gene>
<dbReference type="GO" id="GO:0003723">
    <property type="term" value="F:RNA binding"/>
    <property type="evidence" value="ECO:0007669"/>
    <property type="project" value="TreeGrafter"/>
</dbReference>
<evidence type="ECO:0000313" key="1">
    <source>
        <dbReference type="EMBL" id="OEH78538.1"/>
    </source>
</evidence>
<accession>A0A1D3D521</accession>
<dbReference type="GO" id="GO:0035145">
    <property type="term" value="C:exon-exon junction complex"/>
    <property type="evidence" value="ECO:0007669"/>
    <property type="project" value="TreeGrafter"/>
</dbReference>
<dbReference type="GeneID" id="34623404"/>
<dbReference type="PANTHER" id="PTHR22959:SF0">
    <property type="entry name" value="PARTNER OF Y14 AND MAGO"/>
    <property type="match status" value="1"/>
</dbReference>
<dbReference type="VEuPathDB" id="ToxoDB:LOC34623404"/>